<comment type="caution">
    <text evidence="5">The sequence shown here is derived from an EMBL/GenBank/DDBJ whole genome shotgun (WGS) entry which is preliminary data.</text>
</comment>
<dbReference type="GO" id="GO:0009231">
    <property type="term" value="P:riboflavin biosynthetic process"/>
    <property type="evidence" value="ECO:0007669"/>
    <property type="project" value="TreeGrafter"/>
</dbReference>
<organism evidence="5 6">
    <name type="scientific">Vibrio lentus</name>
    <dbReference type="NCBI Taxonomy" id="136468"/>
    <lineage>
        <taxon>Bacteria</taxon>
        <taxon>Pseudomonadati</taxon>
        <taxon>Pseudomonadota</taxon>
        <taxon>Gammaproteobacteria</taxon>
        <taxon>Vibrionales</taxon>
        <taxon>Vibrionaceae</taxon>
        <taxon>Vibrio</taxon>
    </lineage>
</organism>
<reference evidence="6" key="1">
    <citation type="submission" date="2016-07" db="EMBL/GenBank/DDBJ databases">
        <title>Nontailed viruses are major unrecognized killers of bacteria in the ocean.</title>
        <authorList>
            <person name="Kauffman K."/>
            <person name="Hussain F."/>
            <person name="Yang J."/>
            <person name="Arevalo P."/>
            <person name="Brown J."/>
            <person name="Cutler M."/>
            <person name="Kelly L."/>
            <person name="Polz M.F."/>
        </authorList>
    </citation>
    <scope>NUCLEOTIDE SEQUENCE [LARGE SCALE GENOMIC DNA]</scope>
    <source>
        <strain evidence="6">10N.286.55.C1</strain>
    </source>
</reference>
<gene>
    <name evidence="5" type="ORF">BCV30_19105</name>
</gene>
<proteinExistence type="predicted"/>
<dbReference type="PROSITE" id="PS51177">
    <property type="entry name" value="LUMAZINE_BIND"/>
    <property type="match status" value="2"/>
</dbReference>
<dbReference type="EMBL" id="MCSI01000176">
    <property type="protein sequence ID" value="PME56556.1"/>
    <property type="molecule type" value="Genomic_DNA"/>
</dbReference>
<keyword evidence="1" id="KW-0677">Repeat</keyword>
<dbReference type="PANTHER" id="PTHR21098">
    <property type="entry name" value="RIBOFLAVIN SYNTHASE ALPHA CHAIN"/>
    <property type="match status" value="1"/>
</dbReference>
<evidence type="ECO:0000256" key="2">
    <source>
        <dbReference type="NCBIfam" id="TIGR00187"/>
    </source>
</evidence>
<accession>A0A2N7BJ38</accession>
<dbReference type="Gene3D" id="2.40.30.20">
    <property type="match status" value="2"/>
</dbReference>
<evidence type="ECO:0000256" key="3">
    <source>
        <dbReference type="PROSITE-ProRule" id="PRU00524"/>
    </source>
</evidence>
<dbReference type="InterPro" id="IPR001783">
    <property type="entry name" value="Lumazine-bd"/>
</dbReference>
<name>A0A2N7BJ38_9VIBR</name>
<dbReference type="Proteomes" id="UP000235778">
    <property type="component" value="Unassembled WGS sequence"/>
</dbReference>
<feature type="repeat" description="Lumazine-binding" evidence="3">
    <location>
        <begin position="99"/>
        <end position="197"/>
    </location>
</feature>
<dbReference type="RefSeq" id="WP_102269140.1">
    <property type="nucleotide sequence ID" value="NZ_MCSH01000172.1"/>
</dbReference>
<dbReference type="InterPro" id="IPR023366">
    <property type="entry name" value="ATP_synth_asu-like_sf"/>
</dbReference>
<feature type="domain" description="Lumazine-binding" evidence="4">
    <location>
        <begin position="1"/>
        <end position="98"/>
    </location>
</feature>
<dbReference type="NCBIfam" id="NF006767">
    <property type="entry name" value="PRK09289.1"/>
    <property type="match status" value="1"/>
</dbReference>
<evidence type="ECO:0000256" key="1">
    <source>
        <dbReference type="ARBA" id="ARBA00022737"/>
    </source>
</evidence>
<dbReference type="SUPFAM" id="SSF63380">
    <property type="entry name" value="Riboflavin synthase domain-like"/>
    <property type="match status" value="2"/>
</dbReference>
<dbReference type="InterPro" id="IPR017938">
    <property type="entry name" value="Riboflavin_synthase-like_b-brl"/>
</dbReference>
<feature type="repeat" description="Lumazine-binding" evidence="3">
    <location>
        <begin position="1"/>
        <end position="98"/>
    </location>
</feature>
<sequence length="239" mass="26377">MFTGIVQDMARITRVDDHDGIRTFDIEFPDGFCDGLNIGASVSVDGVCLTVTEIVSPTRATFDVILQSMRITTLGSHEVDGEVNVERAAKDGAEIGGHPLSGHVDFRTPIVDITEIDGNCRVRFGCDSQWSKYIFPKGYVAINGCSLTISDVDKQAGYFEVWLIPETRRVTSFSLKHVGDWVNVEIERGTQVVVDTIQSTLEQKLGALYPLLEQMLAEKNVDLGHELTSQLALLSKDNR</sequence>
<dbReference type="NCBIfam" id="TIGR00187">
    <property type="entry name" value="ribE"/>
    <property type="match status" value="1"/>
</dbReference>
<dbReference type="InterPro" id="IPR026017">
    <property type="entry name" value="Lumazine-bd_dom"/>
</dbReference>
<dbReference type="GO" id="GO:0004746">
    <property type="term" value="F:riboflavin synthase activity"/>
    <property type="evidence" value="ECO:0007669"/>
    <property type="project" value="UniProtKB-UniRule"/>
</dbReference>
<dbReference type="Pfam" id="PF00677">
    <property type="entry name" value="Lum_binding"/>
    <property type="match status" value="2"/>
</dbReference>
<dbReference type="PIRSF" id="PIRSF000498">
    <property type="entry name" value="Riboflavin_syn_A"/>
    <property type="match status" value="1"/>
</dbReference>
<dbReference type="EC" id="2.5.1.9" evidence="2"/>
<evidence type="ECO:0000313" key="6">
    <source>
        <dbReference type="Proteomes" id="UP000235778"/>
    </source>
</evidence>
<dbReference type="NCBIfam" id="NF009566">
    <property type="entry name" value="PRK13020.1"/>
    <property type="match status" value="1"/>
</dbReference>
<evidence type="ECO:0000259" key="4">
    <source>
        <dbReference type="PROSITE" id="PS51177"/>
    </source>
</evidence>
<dbReference type="AlphaFoldDB" id="A0A2N7BJ38"/>
<dbReference type="PANTHER" id="PTHR21098:SF0">
    <property type="entry name" value="RIBOFLAVIN SYNTHASE"/>
    <property type="match status" value="1"/>
</dbReference>
<dbReference type="CDD" id="cd00402">
    <property type="entry name" value="Riboflavin_synthase_like"/>
    <property type="match status" value="1"/>
</dbReference>
<feature type="domain" description="Lumazine-binding" evidence="4">
    <location>
        <begin position="99"/>
        <end position="197"/>
    </location>
</feature>
<protein>
    <recommendedName>
        <fullName evidence="2">Riboflavin synthase</fullName>
        <ecNumber evidence="2">2.5.1.9</ecNumber>
    </recommendedName>
</protein>
<evidence type="ECO:0000313" key="5">
    <source>
        <dbReference type="EMBL" id="PME56556.1"/>
    </source>
</evidence>